<gene>
    <name evidence="1" type="ORF">K444DRAFT_536644</name>
</gene>
<dbReference type="PANTHER" id="PTHR43881:SF1">
    <property type="entry name" value="GAMMA-GLUTAMYLTRANSPEPTIDASE (AFU_ORTHOLOGUE AFUA_4G13580)"/>
    <property type="match status" value="1"/>
</dbReference>
<name>A0A2J6SZ45_9HELO</name>
<protein>
    <submittedName>
        <fullName evidence="1">Gamma-glutamyltranspeptidase</fullName>
    </submittedName>
</protein>
<proteinExistence type="predicted"/>
<keyword evidence="2" id="KW-1185">Reference proteome</keyword>
<dbReference type="AlphaFoldDB" id="A0A2J6SZ45"/>
<dbReference type="SUPFAM" id="SSF56235">
    <property type="entry name" value="N-terminal nucleophile aminohydrolases (Ntn hydrolases)"/>
    <property type="match status" value="1"/>
</dbReference>
<dbReference type="STRING" id="1095630.A0A2J6SZ45"/>
<dbReference type="InterPro" id="IPR043138">
    <property type="entry name" value="GGT_lsub"/>
</dbReference>
<dbReference type="Proteomes" id="UP000235371">
    <property type="component" value="Unassembled WGS sequence"/>
</dbReference>
<dbReference type="PRINTS" id="PR01210">
    <property type="entry name" value="GGTRANSPTASE"/>
</dbReference>
<accession>A0A2J6SZ45</accession>
<organism evidence="1 2">
    <name type="scientific">Hyaloscypha bicolor E</name>
    <dbReference type="NCBI Taxonomy" id="1095630"/>
    <lineage>
        <taxon>Eukaryota</taxon>
        <taxon>Fungi</taxon>
        <taxon>Dikarya</taxon>
        <taxon>Ascomycota</taxon>
        <taxon>Pezizomycotina</taxon>
        <taxon>Leotiomycetes</taxon>
        <taxon>Helotiales</taxon>
        <taxon>Hyaloscyphaceae</taxon>
        <taxon>Hyaloscypha</taxon>
        <taxon>Hyaloscypha bicolor</taxon>
    </lineage>
</organism>
<dbReference type="Pfam" id="PF01019">
    <property type="entry name" value="G_glu_transpept"/>
    <property type="match status" value="1"/>
</dbReference>
<dbReference type="GeneID" id="36583475"/>
<evidence type="ECO:0000313" key="1">
    <source>
        <dbReference type="EMBL" id="PMD56045.1"/>
    </source>
</evidence>
<reference evidence="1 2" key="1">
    <citation type="submission" date="2016-04" db="EMBL/GenBank/DDBJ databases">
        <title>A degradative enzymes factory behind the ericoid mycorrhizal symbiosis.</title>
        <authorList>
            <consortium name="DOE Joint Genome Institute"/>
            <person name="Martino E."/>
            <person name="Morin E."/>
            <person name="Grelet G."/>
            <person name="Kuo A."/>
            <person name="Kohler A."/>
            <person name="Daghino S."/>
            <person name="Barry K."/>
            <person name="Choi C."/>
            <person name="Cichocki N."/>
            <person name="Clum A."/>
            <person name="Copeland A."/>
            <person name="Hainaut M."/>
            <person name="Haridas S."/>
            <person name="Labutti K."/>
            <person name="Lindquist E."/>
            <person name="Lipzen A."/>
            <person name="Khouja H.-R."/>
            <person name="Murat C."/>
            <person name="Ohm R."/>
            <person name="Olson A."/>
            <person name="Spatafora J."/>
            <person name="Veneault-Fourrey C."/>
            <person name="Henrissat B."/>
            <person name="Grigoriev I."/>
            <person name="Martin F."/>
            <person name="Perotto S."/>
        </authorList>
    </citation>
    <scope>NUCLEOTIDE SEQUENCE [LARGE SCALE GENOMIC DNA]</scope>
    <source>
        <strain evidence="1 2">E</strain>
    </source>
</reference>
<dbReference type="InParanoid" id="A0A2J6SZ45"/>
<dbReference type="Gene3D" id="1.10.246.130">
    <property type="match status" value="1"/>
</dbReference>
<evidence type="ECO:0000313" key="2">
    <source>
        <dbReference type="Proteomes" id="UP000235371"/>
    </source>
</evidence>
<dbReference type="PANTHER" id="PTHR43881">
    <property type="entry name" value="GAMMA-GLUTAMYLTRANSPEPTIDASE (AFU_ORTHOLOGUE AFUA_4G13580)"/>
    <property type="match status" value="1"/>
</dbReference>
<sequence length="611" mass="65709">MPLISNAIYPSTDSEFISFPSRRSVIHSTEGMVACTQPLAAKCGLMILQQGGNAADAAVAVAAGLNMAEPCSTGIGGGMFALYFDAKTKNVSALNGSGRAGKMCTLETIRKDLGLSEGERGKPIPFDNVHAVTVPGAAAGWVDTVEKFGSGKLNMKDILSPAIEMGEKGFPVSELTAKSWRRAEASIRRASPNFAEMLKKDKDALDGCRAPGPGEIMKNPTLAHTFRRLAEKGKKGFYTGEVAEEIVRVCKERGGRLELGDLQNHMELGTELVDPISLKFKGQGIGKTQSQLMNGSLESGTENGGVEIWEHPPNGQGIVALIALGILEELEKTGKIPLFKDKDHNTTPHLHAVIEALRIAFADGAWWVTDTNLVDVPTKGLISQSYLEKRAKLFNPQRASELTDHGSPAHNHSDTVYFAVTDKYGNAISFINSNYTGFGSAIIPKGCGFTLQNRGANFSLEKEHPNVLAPGKRPYHTIIPAMITNIHDGSLHSVYGVMGGFMQPQGRVQVLLNMLAFKLNPQQALDAPRICIGAGMPDEGKVLDMTVHLEEGISEEVRDQLRGMGHKAEIMKGYGRSLFGRGQLIRSHFDDGMQVFSGGSDLRGDGAAFPA</sequence>
<dbReference type="InterPro" id="IPR043137">
    <property type="entry name" value="GGT_ssub_C"/>
</dbReference>
<dbReference type="OrthoDB" id="2015213at2759"/>
<dbReference type="EMBL" id="KZ613853">
    <property type="protein sequence ID" value="PMD56045.1"/>
    <property type="molecule type" value="Genomic_DNA"/>
</dbReference>
<dbReference type="Gene3D" id="3.60.20.40">
    <property type="match status" value="1"/>
</dbReference>
<dbReference type="RefSeq" id="XP_024732949.1">
    <property type="nucleotide sequence ID" value="XM_024875395.1"/>
</dbReference>
<dbReference type="InterPro" id="IPR029055">
    <property type="entry name" value="Ntn_hydrolases_N"/>
</dbReference>
<dbReference type="InterPro" id="IPR052896">
    <property type="entry name" value="GGT-like_enzyme"/>
</dbReference>